<keyword evidence="1" id="KW-0808">Transferase</keyword>
<dbReference type="InterPro" id="IPR003594">
    <property type="entry name" value="HATPase_dom"/>
</dbReference>
<dbReference type="PANTHER" id="PTHR35526">
    <property type="entry name" value="ANTI-SIGMA-F FACTOR RSBW-RELATED"/>
    <property type="match status" value="1"/>
</dbReference>
<comment type="caution">
    <text evidence="3">The sequence shown here is derived from an EMBL/GenBank/DDBJ whole genome shotgun (WGS) entry which is preliminary data.</text>
</comment>
<dbReference type="SUPFAM" id="SSF55874">
    <property type="entry name" value="ATPase domain of HSP90 chaperone/DNA topoisomerase II/histidine kinase"/>
    <property type="match status" value="1"/>
</dbReference>
<dbReference type="InterPro" id="IPR050267">
    <property type="entry name" value="Anti-sigma-factor_SerPK"/>
</dbReference>
<gene>
    <name evidence="3" type="ORF">GCM10023335_44870</name>
</gene>
<sequence>MGGPWSLPWSPTSCAQARAVVREVLPQWGLARLIATAELLTSELVCNALRHAAGPLSLTLVWASDVRCLVNDGSPVPPRPTVADLDDENGRGLALVDMLAARWGWEHELVGKSVWFELAAAADNSGRATGDGHGIARTGETDLRDLNAGRSMAA</sequence>
<dbReference type="PANTHER" id="PTHR35526:SF3">
    <property type="entry name" value="ANTI-SIGMA-F FACTOR RSBW"/>
    <property type="match status" value="1"/>
</dbReference>
<keyword evidence="1" id="KW-0418">Kinase</keyword>
<dbReference type="Proteomes" id="UP001501759">
    <property type="component" value="Unassembled WGS sequence"/>
</dbReference>
<reference evidence="4" key="1">
    <citation type="journal article" date="2019" name="Int. J. Syst. Evol. Microbiol.">
        <title>The Global Catalogue of Microorganisms (GCM) 10K type strain sequencing project: providing services to taxonomists for standard genome sequencing and annotation.</title>
        <authorList>
            <consortium name="The Broad Institute Genomics Platform"/>
            <consortium name="The Broad Institute Genome Sequencing Center for Infectious Disease"/>
            <person name="Wu L."/>
            <person name="Ma J."/>
        </authorList>
    </citation>
    <scope>NUCLEOTIDE SEQUENCE [LARGE SCALE GENOMIC DNA]</scope>
    <source>
        <strain evidence="4">JCM 18409</strain>
    </source>
</reference>
<dbReference type="InterPro" id="IPR036890">
    <property type="entry name" value="HATPase_C_sf"/>
</dbReference>
<accession>A0ABP9J3R7</accession>
<evidence type="ECO:0000256" key="1">
    <source>
        <dbReference type="ARBA" id="ARBA00022527"/>
    </source>
</evidence>
<proteinExistence type="predicted"/>
<organism evidence="3 4">
    <name type="scientific">Streptomyces siamensis</name>
    <dbReference type="NCBI Taxonomy" id="1274986"/>
    <lineage>
        <taxon>Bacteria</taxon>
        <taxon>Bacillati</taxon>
        <taxon>Actinomycetota</taxon>
        <taxon>Actinomycetes</taxon>
        <taxon>Kitasatosporales</taxon>
        <taxon>Streptomycetaceae</taxon>
        <taxon>Streptomyces</taxon>
    </lineage>
</organism>
<feature type="domain" description="Histidine kinase/HSP90-like ATPase" evidence="2">
    <location>
        <begin position="10"/>
        <end position="116"/>
    </location>
</feature>
<dbReference type="Pfam" id="PF13581">
    <property type="entry name" value="HATPase_c_2"/>
    <property type="match status" value="1"/>
</dbReference>
<keyword evidence="4" id="KW-1185">Reference proteome</keyword>
<evidence type="ECO:0000313" key="3">
    <source>
        <dbReference type="EMBL" id="GAA5017867.1"/>
    </source>
</evidence>
<protein>
    <recommendedName>
        <fullName evidence="2">Histidine kinase/HSP90-like ATPase domain-containing protein</fullName>
    </recommendedName>
</protein>
<dbReference type="EMBL" id="BAABKB010000016">
    <property type="protein sequence ID" value="GAA5017867.1"/>
    <property type="molecule type" value="Genomic_DNA"/>
</dbReference>
<evidence type="ECO:0000313" key="4">
    <source>
        <dbReference type="Proteomes" id="UP001501759"/>
    </source>
</evidence>
<dbReference type="Gene3D" id="3.30.565.10">
    <property type="entry name" value="Histidine kinase-like ATPase, C-terminal domain"/>
    <property type="match status" value="1"/>
</dbReference>
<dbReference type="CDD" id="cd16936">
    <property type="entry name" value="HATPase_RsbW-like"/>
    <property type="match status" value="1"/>
</dbReference>
<evidence type="ECO:0000259" key="2">
    <source>
        <dbReference type="Pfam" id="PF13581"/>
    </source>
</evidence>
<name>A0ABP9J3R7_9ACTN</name>
<keyword evidence="1" id="KW-0723">Serine/threonine-protein kinase</keyword>